<protein>
    <recommendedName>
        <fullName evidence="5">Glycine-rich protein</fullName>
    </recommendedName>
</protein>
<feature type="compositionally biased region" description="Low complexity" evidence="1">
    <location>
        <begin position="37"/>
        <end position="47"/>
    </location>
</feature>
<keyword evidence="4" id="KW-1185">Reference proteome</keyword>
<feature type="compositionally biased region" description="Gly residues" evidence="1">
    <location>
        <begin position="48"/>
        <end position="59"/>
    </location>
</feature>
<evidence type="ECO:0000313" key="4">
    <source>
        <dbReference type="Proteomes" id="UP001473302"/>
    </source>
</evidence>
<dbReference type="EMBL" id="BAABUK010000002">
    <property type="protein sequence ID" value="GAA5806866.1"/>
    <property type="molecule type" value="Genomic_DNA"/>
</dbReference>
<keyword evidence="2" id="KW-0732">Signal</keyword>
<evidence type="ECO:0000313" key="3">
    <source>
        <dbReference type="EMBL" id="GAA5806866.1"/>
    </source>
</evidence>
<proteinExistence type="predicted"/>
<name>A0ABP9YJ48_9FUNG</name>
<feature type="chain" id="PRO_5047517193" description="Glycine-rich protein" evidence="2">
    <location>
        <begin position="22"/>
        <end position="75"/>
    </location>
</feature>
<comment type="caution">
    <text evidence="3">The sequence shown here is derived from an EMBL/GenBank/DDBJ whole genome shotgun (WGS) entry which is preliminary data.</text>
</comment>
<accession>A0ABP9YJ48</accession>
<dbReference type="Proteomes" id="UP001473302">
    <property type="component" value="Unassembled WGS sequence"/>
</dbReference>
<sequence length="75" mass="7558">MHFYTLFTVAFVGILVTFTSATPVDRDNLVYAAGAISGDTAGSTTSGAGQGGTRGGGNNGDDKTGRPGGYKKRGI</sequence>
<gene>
    <name evidence="3" type="ORF">MFLAVUS_000214</name>
</gene>
<evidence type="ECO:0000256" key="1">
    <source>
        <dbReference type="SAM" id="MobiDB-lite"/>
    </source>
</evidence>
<feature type="region of interest" description="Disordered" evidence="1">
    <location>
        <begin position="37"/>
        <end position="75"/>
    </location>
</feature>
<feature type="signal peptide" evidence="2">
    <location>
        <begin position="1"/>
        <end position="21"/>
    </location>
</feature>
<reference evidence="3 4" key="1">
    <citation type="submission" date="2024-04" db="EMBL/GenBank/DDBJ databases">
        <title>genome sequences of Mucor flavus KT1a and Helicostylum pulchrum KT1b strains isolated from the surface of a dry-aged beef.</title>
        <authorList>
            <person name="Toyotome T."/>
            <person name="Hosono M."/>
            <person name="Torimaru M."/>
            <person name="Fukuda K."/>
            <person name="Mikami N."/>
        </authorList>
    </citation>
    <scope>NUCLEOTIDE SEQUENCE [LARGE SCALE GENOMIC DNA]</scope>
    <source>
        <strain evidence="3 4">KT1a</strain>
    </source>
</reference>
<evidence type="ECO:0000256" key="2">
    <source>
        <dbReference type="SAM" id="SignalP"/>
    </source>
</evidence>
<evidence type="ECO:0008006" key="5">
    <source>
        <dbReference type="Google" id="ProtNLM"/>
    </source>
</evidence>
<organism evidence="3 4">
    <name type="scientific">Mucor flavus</name>
    <dbReference type="NCBI Taxonomy" id="439312"/>
    <lineage>
        <taxon>Eukaryota</taxon>
        <taxon>Fungi</taxon>
        <taxon>Fungi incertae sedis</taxon>
        <taxon>Mucoromycota</taxon>
        <taxon>Mucoromycotina</taxon>
        <taxon>Mucoromycetes</taxon>
        <taxon>Mucorales</taxon>
        <taxon>Mucorineae</taxon>
        <taxon>Mucoraceae</taxon>
        <taxon>Mucor</taxon>
    </lineage>
</organism>